<dbReference type="EMBL" id="CACRTE010000022">
    <property type="protein sequence ID" value="VYT11390.1"/>
    <property type="molecule type" value="Genomic_DNA"/>
</dbReference>
<organism evidence="1">
    <name type="scientific">Clostridium innocuum</name>
    <dbReference type="NCBI Taxonomy" id="1522"/>
    <lineage>
        <taxon>Bacteria</taxon>
        <taxon>Bacillati</taxon>
        <taxon>Bacillota</taxon>
        <taxon>Clostridia</taxon>
        <taxon>Eubacteriales</taxon>
        <taxon>Clostridiaceae</taxon>
        <taxon>Clostridium</taxon>
    </lineage>
</organism>
<gene>
    <name evidence="1" type="ORF">CILFYP12_01571</name>
</gene>
<accession>A0A6N2U013</accession>
<protein>
    <submittedName>
        <fullName evidence="1">Uncharacterized protein</fullName>
    </submittedName>
</protein>
<name>A0A6N2U013_CLOIN</name>
<proteinExistence type="predicted"/>
<sequence length="45" mass="4970">MPSFFVGGLHRSLFLSDTCDHLGDGSSHTHILQKILPNDKLFSVT</sequence>
<evidence type="ECO:0000313" key="1">
    <source>
        <dbReference type="EMBL" id="VYT11390.1"/>
    </source>
</evidence>
<dbReference type="AlphaFoldDB" id="A0A6N2U013"/>
<reference evidence="1" key="1">
    <citation type="submission" date="2019-11" db="EMBL/GenBank/DDBJ databases">
        <authorList>
            <person name="Feng L."/>
        </authorList>
    </citation>
    <scope>NUCLEOTIDE SEQUENCE</scope>
    <source>
        <strain evidence="1">CinnocuumLFYP12</strain>
    </source>
</reference>